<proteinExistence type="predicted"/>
<evidence type="ECO:0000313" key="1">
    <source>
        <dbReference type="EMBL" id="CAJ1950565.1"/>
    </source>
</evidence>
<dbReference type="Proteomes" id="UP001189624">
    <property type="component" value="Chromosome 4"/>
</dbReference>
<protein>
    <submittedName>
        <fullName evidence="1">Uncharacterized protein</fullName>
    </submittedName>
</protein>
<organism evidence="1 2">
    <name type="scientific">Sphenostylis stenocarpa</name>
    <dbReference type="NCBI Taxonomy" id="92480"/>
    <lineage>
        <taxon>Eukaryota</taxon>
        <taxon>Viridiplantae</taxon>
        <taxon>Streptophyta</taxon>
        <taxon>Embryophyta</taxon>
        <taxon>Tracheophyta</taxon>
        <taxon>Spermatophyta</taxon>
        <taxon>Magnoliopsida</taxon>
        <taxon>eudicotyledons</taxon>
        <taxon>Gunneridae</taxon>
        <taxon>Pentapetalae</taxon>
        <taxon>rosids</taxon>
        <taxon>fabids</taxon>
        <taxon>Fabales</taxon>
        <taxon>Fabaceae</taxon>
        <taxon>Papilionoideae</taxon>
        <taxon>50 kb inversion clade</taxon>
        <taxon>NPAAA clade</taxon>
        <taxon>indigoferoid/millettioid clade</taxon>
        <taxon>Phaseoleae</taxon>
        <taxon>Sphenostylis</taxon>
    </lineage>
</organism>
<dbReference type="EMBL" id="OY731401">
    <property type="protein sequence ID" value="CAJ1950565.1"/>
    <property type="molecule type" value="Genomic_DNA"/>
</dbReference>
<name>A0AA86VBV9_9FABA</name>
<accession>A0AA86VBV9</accession>
<dbReference type="AlphaFoldDB" id="A0AA86VBV9"/>
<dbReference type="Gramene" id="rna-AYBTSS11_LOCUS14323">
    <property type="protein sequence ID" value="CAJ1950565.1"/>
    <property type="gene ID" value="gene-AYBTSS11_LOCUS14323"/>
</dbReference>
<sequence length="68" mass="8143">MANRIEFRSEIEKEKNGNRKIAKWKQAIRRGREVLLKRNQKQPEIAIDTHPKTEKLRLMGKRQVAVNY</sequence>
<reference evidence="1" key="1">
    <citation type="submission" date="2023-10" db="EMBL/GenBank/DDBJ databases">
        <authorList>
            <person name="Domelevo Entfellner J.-B."/>
        </authorList>
    </citation>
    <scope>NUCLEOTIDE SEQUENCE</scope>
</reference>
<keyword evidence="2" id="KW-1185">Reference proteome</keyword>
<gene>
    <name evidence="1" type="ORF">AYBTSS11_LOCUS14323</name>
</gene>
<feature type="non-terminal residue" evidence="1">
    <location>
        <position position="68"/>
    </location>
</feature>
<evidence type="ECO:0000313" key="2">
    <source>
        <dbReference type="Proteomes" id="UP001189624"/>
    </source>
</evidence>